<accession>A0A1B2LWQ2</accession>
<dbReference type="InterPro" id="IPR024787">
    <property type="entry name" value="EcsC"/>
</dbReference>
<dbReference type="Proteomes" id="UP000093391">
    <property type="component" value="Chromosome"/>
</dbReference>
<feature type="region of interest" description="Disordered" evidence="1">
    <location>
        <begin position="433"/>
        <end position="469"/>
    </location>
</feature>
<dbReference type="RefSeq" id="WP_067552276.1">
    <property type="nucleotide sequence ID" value="NZ_CP016895.1"/>
</dbReference>
<evidence type="ECO:0000313" key="2">
    <source>
        <dbReference type="EMBL" id="AOA57365.1"/>
    </source>
</evidence>
<evidence type="ECO:0008006" key="4">
    <source>
        <dbReference type="Google" id="ProtNLM"/>
    </source>
</evidence>
<dbReference type="Pfam" id="PF12787">
    <property type="entry name" value="EcsC"/>
    <property type="match status" value="1"/>
</dbReference>
<dbReference type="OrthoDB" id="5568290at2"/>
<evidence type="ECO:0000313" key="3">
    <source>
        <dbReference type="Proteomes" id="UP000093391"/>
    </source>
</evidence>
<reference evidence="2 3" key="1">
    <citation type="submission" date="2016-08" db="EMBL/GenBank/DDBJ databases">
        <authorList>
            <person name="Seilhamer J.J."/>
        </authorList>
    </citation>
    <scope>NUCLEOTIDE SEQUENCE [LARGE SCALE GENOMIC DNA]</scope>
    <source>
        <strain evidence="2 3">BRTC-1</strain>
    </source>
</reference>
<proteinExistence type="predicted"/>
<dbReference type="KEGG" id="ala:BFG52_02655"/>
<feature type="compositionally biased region" description="Low complexity" evidence="1">
    <location>
        <begin position="437"/>
        <end position="451"/>
    </location>
</feature>
<name>A0A1B2LWQ2_9GAMM</name>
<feature type="compositionally biased region" description="Basic residues" evidence="1">
    <location>
        <begin position="452"/>
        <end position="469"/>
    </location>
</feature>
<gene>
    <name evidence="2" type="ORF">BFG52_02655</name>
</gene>
<keyword evidence="3" id="KW-1185">Reference proteome</keyword>
<protein>
    <recommendedName>
        <fullName evidence="4">EcsC family protein</fullName>
    </recommendedName>
</protein>
<dbReference type="STRING" id="1789224.BFG52_02655"/>
<dbReference type="PANTHER" id="PTHR41260:SF1">
    <property type="entry name" value="PROTEIN ECSC"/>
    <property type="match status" value="1"/>
</dbReference>
<evidence type="ECO:0000256" key="1">
    <source>
        <dbReference type="SAM" id="MobiDB-lite"/>
    </source>
</evidence>
<dbReference type="EMBL" id="CP016895">
    <property type="protein sequence ID" value="AOA57365.1"/>
    <property type="molecule type" value="Genomic_DNA"/>
</dbReference>
<sequence length="469" mass="50941">MSKSNTQRKGLFSQTLALAQSIGQSSLQLLQHKAPHVLAPLTDSPQARQVVEGHAQRIHPLQAQSAYAHPQAFMQQQLPQLSQQLLGKHYQRIQHVSSFIAPELNEKIAAYVFEQLNHAVSQLSSSTALLQEVGAKNLAELAQDPARSGRISQALANQNKTYAAVIGAVTGVSGVVGAALDIPSSIALALRSIYQTGRAYGFELLDEDQAVVEYIFKHIDLGSILEKQTLLAALRALSSTLQTHDIQQLQKILGSENDVELLKRWLSNDDGELKWQWLKQLPQLAQLSKVLGLLNMGVGAIYSLKLLEQATSQAQLVFAQARDFINQHPEFAEHGPLYAYEQAVQQSAAATSVPSLIADQATVVTSVPSAQELIDQERGEAQERMDQSIVDQSIVDQSQLPDLTETAVMDEQTEHVVARLATAPDAIAEHEIAPAVASSSASTKKSSATSTPRRRQGSSARVSKRAKQS</sequence>
<dbReference type="PANTHER" id="PTHR41260">
    <property type="entry name" value="PROTEIN ECSC"/>
    <property type="match status" value="1"/>
</dbReference>
<dbReference type="AlphaFoldDB" id="A0A1B2LWQ2"/>
<organism evidence="2 3">
    <name type="scientific">Acinetobacter larvae</name>
    <dbReference type="NCBI Taxonomy" id="1789224"/>
    <lineage>
        <taxon>Bacteria</taxon>
        <taxon>Pseudomonadati</taxon>
        <taxon>Pseudomonadota</taxon>
        <taxon>Gammaproteobacteria</taxon>
        <taxon>Moraxellales</taxon>
        <taxon>Moraxellaceae</taxon>
        <taxon>Acinetobacter</taxon>
    </lineage>
</organism>